<dbReference type="InterPro" id="IPR038401">
    <property type="entry name" value="Rev1_C_sf"/>
</dbReference>
<dbReference type="CDD" id="cd17719">
    <property type="entry name" value="BRCT_Rev1"/>
    <property type="match status" value="1"/>
</dbReference>
<dbReference type="Gene3D" id="1.20.58.1280">
    <property type="entry name" value="DNA repair protein Rev1, C-terminal domain"/>
    <property type="match status" value="1"/>
</dbReference>
<dbReference type="Pfam" id="PF16727">
    <property type="entry name" value="REV1_C"/>
    <property type="match status" value="1"/>
</dbReference>
<dbReference type="SUPFAM" id="SSF56672">
    <property type="entry name" value="DNA/RNA polymerases"/>
    <property type="match status" value="1"/>
</dbReference>
<comment type="caution">
    <text evidence="4">The sequence shown here is derived from an EMBL/GenBank/DDBJ whole genome shotgun (WGS) entry which is preliminary data.</text>
</comment>
<dbReference type="PANTHER" id="PTHR45990:SF1">
    <property type="entry name" value="DNA REPAIR PROTEIN REV1"/>
    <property type="match status" value="1"/>
</dbReference>
<dbReference type="STRING" id="6184.A0A430QHA3"/>
<dbReference type="InterPro" id="IPR043502">
    <property type="entry name" value="DNA/RNA_pol_sf"/>
</dbReference>
<dbReference type="InterPro" id="IPR001357">
    <property type="entry name" value="BRCT_dom"/>
</dbReference>
<dbReference type="Proteomes" id="UP000290809">
    <property type="component" value="Unassembled WGS sequence"/>
</dbReference>
<dbReference type="AlphaFoldDB" id="A0A430QHA3"/>
<dbReference type="Gene3D" id="1.10.150.20">
    <property type="entry name" value="5' to 3' exonuclease, C-terminal subdomain"/>
    <property type="match status" value="1"/>
</dbReference>
<dbReference type="GO" id="GO:0003887">
    <property type="term" value="F:DNA-directed DNA polymerase activity"/>
    <property type="evidence" value="ECO:0007669"/>
    <property type="project" value="InterPro"/>
</dbReference>
<evidence type="ECO:0000256" key="1">
    <source>
        <dbReference type="ARBA" id="ARBA00022634"/>
    </source>
</evidence>
<dbReference type="InterPro" id="IPR001126">
    <property type="entry name" value="UmuC"/>
</dbReference>
<organism evidence="4 5">
    <name type="scientific">Schistosoma bovis</name>
    <name type="common">Blood fluke</name>
    <dbReference type="NCBI Taxonomy" id="6184"/>
    <lineage>
        <taxon>Eukaryota</taxon>
        <taxon>Metazoa</taxon>
        <taxon>Spiralia</taxon>
        <taxon>Lophotrochozoa</taxon>
        <taxon>Platyhelminthes</taxon>
        <taxon>Trematoda</taxon>
        <taxon>Digenea</taxon>
        <taxon>Strigeidida</taxon>
        <taxon>Schistosomatoidea</taxon>
        <taxon>Schistosomatidae</taxon>
        <taxon>Schistosoma</taxon>
    </lineage>
</organism>
<dbReference type="GO" id="GO:0042276">
    <property type="term" value="P:error-prone translesion synthesis"/>
    <property type="evidence" value="ECO:0007669"/>
    <property type="project" value="TreeGrafter"/>
</dbReference>
<dbReference type="InterPro" id="IPR036775">
    <property type="entry name" value="DNA_pol_Y-fam_lit_finger_sf"/>
</dbReference>
<dbReference type="GO" id="GO:0003684">
    <property type="term" value="F:damaged DNA binding"/>
    <property type="evidence" value="ECO:0007669"/>
    <property type="project" value="InterPro"/>
</dbReference>
<dbReference type="PROSITE" id="PS50173">
    <property type="entry name" value="UMUC"/>
    <property type="match status" value="2"/>
</dbReference>
<dbReference type="Gene3D" id="3.40.50.10190">
    <property type="entry name" value="BRCT domain"/>
    <property type="match status" value="1"/>
</dbReference>
<name>A0A430QHA3_SCHBO</name>
<evidence type="ECO:0000313" key="5">
    <source>
        <dbReference type="Proteomes" id="UP000290809"/>
    </source>
</evidence>
<feature type="domain" description="BRCT" evidence="2">
    <location>
        <begin position="18"/>
        <end position="105"/>
    </location>
</feature>
<dbReference type="GO" id="GO:0005634">
    <property type="term" value="C:nucleus"/>
    <property type="evidence" value="ECO:0007669"/>
    <property type="project" value="TreeGrafter"/>
</dbReference>
<feature type="domain" description="UmuC" evidence="3">
    <location>
        <begin position="373"/>
        <end position="542"/>
    </location>
</feature>
<evidence type="ECO:0000259" key="2">
    <source>
        <dbReference type="PROSITE" id="PS50172"/>
    </source>
</evidence>
<dbReference type="SUPFAM" id="SSF52113">
    <property type="entry name" value="BRCT domain"/>
    <property type="match status" value="1"/>
</dbReference>
<dbReference type="PROSITE" id="PS50172">
    <property type="entry name" value="BRCT"/>
    <property type="match status" value="1"/>
</dbReference>
<dbReference type="Gene3D" id="3.30.1490.100">
    <property type="entry name" value="DNA polymerase, Y-family, little finger domain"/>
    <property type="match status" value="2"/>
</dbReference>
<dbReference type="Gene3D" id="3.30.70.270">
    <property type="match status" value="1"/>
</dbReference>
<dbReference type="GO" id="GO:0017125">
    <property type="term" value="F:deoxycytidyl transferase activity"/>
    <property type="evidence" value="ECO:0007669"/>
    <property type="project" value="TreeGrafter"/>
</dbReference>
<sequence length="1038" mass="117200">MRAKISKLEKQFNEQSESGLSLFGGVSIYVNGYTDPPALVLRDLIIRHGGRYQAYYSRSAVTHVIASRLPYGKLNKLSDEKLVTANWITESIEAGKLLPWQSYQLYPTHRSGTGQKTLKIIPVIPADETNSDKLEIVSPPTVTNTNKDPNTNVITEMSSCSTHQLSSSSDKQARVHQMRVDECLSLNHVLKTDSYDSLNRNVQKNSPLKPAITLKQLLNNKLDGDTLQTTNLIKDEVPSSVASHTSIQQTSLKASLDQKLATFYSRSRLHHLSSWAKDLHSLVEEMRKNPEHNCDLGMKWYNQISSDLSPSRNNKKTIELRARYVHCNHSNSYPLSKPQKPQIIFHIDMDCFFVSVSIRNRPELKDKPVAITHAKSSRGSFNDIRSSNNFTRDIQAVSCDELYADCTELLTYSNENEIKPKLHDGHWEVTYQIINPLILGSYIRELVKDITGGCTASIGFGTSKLLARLATKKAKPNGQYWLLGRSGSACPKLDRPAKRWSWRWYSSEGNVEQLNVHSECELTGDDYQWLCDLPLTEIPSIGRSLAGKIFQAFDAKTCGQLMSEVSHNQITNLLGKKTGSRVYMACRGKQSELEALVHSLCEELSSRMRNIKMSSMNAGCVGKSLTVRLYLRLPNAPAQTSKYMAFPYTGCAFIDAHSRKKYSMKMLSRKYKRNKTPNLRLIHHLINQIYIFNLQLYDTQTNRFLLPNLGHGLCSITNHTIQMTEYTAEPTILYRYAVKTVNRLCPEPKDLRGIGLQVHQLQYGGSRVNCMKIMNPCGNDQTVKENDQSLCLPKTNNLVNSQCQQISVTDNEDQRRQELNITDVEKDIPNDCKRLGHLADRHNTNGVLEIQKTVTSCSSNYMPIATPVKQRNISVNGRKLQKKRVCKGGKLSVVKSARLQKTNCKSISKHIGIPTPMNSIKPEIPQLGCLTQAMEDPSGLFTNKTLTELQQIFGDWITSEAVPQNEDIQILTNYLSSLVNTNLERIRSVLILLDRLITRLAHPSDGSWRKAYQSILDTLSESIKEKYSGFNLKLRLAE</sequence>
<dbReference type="InterPro" id="IPR043128">
    <property type="entry name" value="Rev_trsase/Diguanyl_cyclase"/>
</dbReference>
<reference evidence="4 5" key="1">
    <citation type="journal article" date="2019" name="PLoS Pathog.">
        <title>Genome sequence of the bovine parasite Schistosoma bovis Tanzania.</title>
        <authorList>
            <person name="Oey H."/>
            <person name="Zakrzewski M."/>
            <person name="Gobert G."/>
            <person name="Gravermann K."/>
            <person name="Stoye J."/>
            <person name="Jones M."/>
            <person name="Mcmanus D."/>
            <person name="Krause L."/>
        </authorList>
    </citation>
    <scope>NUCLEOTIDE SEQUENCE [LARGE SCALE GENOMIC DNA]</scope>
    <source>
        <strain evidence="4 5">TAN1997</strain>
    </source>
</reference>
<dbReference type="EMBL" id="QMKO01001725">
    <property type="protein sequence ID" value="RTG87064.1"/>
    <property type="molecule type" value="Genomic_DNA"/>
</dbReference>
<feature type="domain" description="UmuC" evidence="3">
    <location>
        <begin position="344"/>
        <end position="371"/>
    </location>
</feature>
<gene>
    <name evidence="4" type="ORF">DC041_0008366</name>
</gene>
<dbReference type="PANTHER" id="PTHR45990">
    <property type="entry name" value="DNA REPAIR PROTEIN REV1"/>
    <property type="match status" value="1"/>
</dbReference>
<dbReference type="FunFam" id="3.40.50.10190:FF:000011">
    <property type="entry name" value="DNA repair protein REV1"/>
    <property type="match status" value="1"/>
</dbReference>
<dbReference type="Pfam" id="PF16589">
    <property type="entry name" value="BRCT_2"/>
    <property type="match status" value="1"/>
</dbReference>
<dbReference type="InterPro" id="IPR036420">
    <property type="entry name" value="BRCT_dom_sf"/>
</dbReference>
<dbReference type="Pfam" id="PF21999">
    <property type="entry name" value="IMS_HHH_1"/>
    <property type="match status" value="1"/>
</dbReference>
<dbReference type="InterPro" id="IPR031991">
    <property type="entry name" value="Rev1_C"/>
</dbReference>
<dbReference type="GO" id="GO:0006281">
    <property type="term" value="P:DNA repair"/>
    <property type="evidence" value="ECO:0007669"/>
    <property type="project" value="InterPro"/>
</dbReference>
<dbReference type="Pfam" id="PF00817">
    <property type="entry name" value="IMS"/>
    <property type="match status" value="1"/>
</dbReference>
<keyword evidence="5" id="KW-1185">Reference proteome</keyword>
<dbReference type="InterPro" id="IPR053848">
    <property type="entry name" value="IMS_HHH_1"/>
</dbReference>
<keyword evidence="1" id="KW-0237">DNA synthesis</keyword>
<protein>
    <submittedName>
        <fullName evidence="4">DNA repair protein REV1</fullName>
    </submittedName>
</protein>
<accession>A0A430QHA3</accession>
<dbReference type="GO" id="GO:0070987">
    <property type="term" value="P:error-free translesion synthesis"/>
    <property type="evidence" value="ECO:0007669"/>
    <property type="project" value="TreeGrafter"/>
</dbReference>
<dbReference type="SMART" id="SM00292">
    <property type="entry name" value="BRCT"/>
    <property type="match status" value="1"/>
</dbReference>
<proteinExistence type="predicted"/>
<evidence type="ECO:0000313" key="4">
    <source>
        <dbReference type="EMBL" id="RTG87064.1"/>
    </source>
</evidence>
<evidence type="ECO:0000259" key="3">
    <source>
        <dbReference type="PROSITE" id="PS50173"/>
    </source>
</evidence>